<dbReference type="PIRSF" id="PIRSF006470">
    <property type="entry name" value="DctB"/>
    <property type="match status" value="1"/>
</dbReference>
<dbReference type="GO" id="GO:0055085">
    <property type="term" value="P:transmembrane transport"/>
    <property type="evidence" value="ECO:0007669"/>
    <property type="project" value="InterPro"/>
</dbReference>
<comment type="caution">
    <text evidence="7">The sequence shown here is derived from an EMBL/GenBank/DDBJ whole genome shotgun (WGS) entry which is preliminary data.</text>
</comment>
<protein>
    <submittedName>
        <fullName evidence="7">TRAP transporter substrate-binding protein</fullName>
    </submittedName>
</protein>
<comment type="subcellular location">
    <subcellularLocation>
        <location evidence="1">Periplasm</location>
    </subcellularLocation>
</comment>
<dbReference type="GO" id="GO:0030288">
    <property type="term" value="C:outer membrane-bounded periplasmic space"/>
    <property type="evidence" value="ECO:0007669"/>
    <property type="project" value="InterPro"/>
</dbReference>
<comment type="similarity">
    <text evidence="2">Belongs to the bacterial solute-binding protein 7 family.</text>
</comment>
<evidence type="ECO:0000256" key="1">
    <source>
        <dbReference type="ARBA" id="ARBA00004418"/>
    </source>
</evidence>
<evidence type="ECO:0000256" key="2">
    <source>
        <dbReference type="ARBA" id="ARBA00009023"/>
    </source>
</evidence>
<evidence type="ECO:0000256" key="5">
    <source>
        <dbReference type="ARBA" id="ARBA00022764"/>
    </source>
</evidence>
<dbReference type="OrthoDB" id="8673861at2"/>
<dbReference type="EMBL" id="VFSV01000008">
    <property type="protein sequence ID" value="TRD22010.1"/>
    <property type="molecule type" value="Genomic_DNA"/>
</dbReference>
<evidence type="ECO:0000256" key="4">
    <source>
        <dbReference type="ARBA" id="ARBA00022729"/>
    </source>
</evidence>
<accession>A0A547Q6K1</accession>
<dbReference type="PANTHER" id="PTHR33376:SF7">
    <property type="entry name" value="C4-DICARBOXYLATE-BINDING PROTEIN DCTB"/>
    <property type="match status" value="1"/>
</dbReference>
<name>A0A547Q6K1_9RHOB</name>
<keyword evidence="3" id="KW-0813">Transport</keyword>
<dbReference type="AlphaFoldDB" id="A0A547Q6K1"/>
<gene>
    <name evidence="7" type="ORF">FEV53_06445</name>
</gene>
<reference evidence="7 8" key="1">
    <citation type="submission" date="2019-06" db="EMBL/GenBank/DDBJ databases">
        <title>Paenimaribius caenipelagi gen. nov., sp. nov., isolated from a tidal flat.</title>
        <authorList>
            <person name="Yoon J.-H."/>
        </authorList>
    </citation>
    <scope>NUCLEOTIDE SEQUENCE [LARGE SCALE GENOMIC DNA]</scope>
    <source>
        <strain evidence="7 8">JBTF-M29</strain>
    </source>
</reference>
<evidence type="ECO:0000313" key="8">
    <source>
        <dbReference type="Proteomes" id="UP000318590"/>
    </source>
</evidence>
<proteinExistence type="inferred from homology"/>
<dbReference type="InterPro" id="IPR038404">
    <property type="entry name" value="TRAP_DctP_sf"/>
</dbReference>
<organism evidence="7 8">
    <name type="scientific">Palleronia caenipelagi</name>
    <dbReference type="NCBI Taxonomy" id="2489174"/>
    <lineage>
        <taxon>Bacteria</taxon>
        <taxon>Pseudomonadati</taxon>
        <taxon>Pseudomonadota</taxon>
        <taxon>Alphaproteobacteria</taxon>
        <taxon>Rhodobacterales</taxon>
        <taxon>Roseobacteraceae</taxon>
        <taxon>Palleronia</taxon>
    </lineage>
</organism>
<dbReference type="InterPro" id="IPR006311">
    <property type="entry name" value="TAT_signal"/>
</dbReference>
<evidence type="ECO:0000256" key="3">
    <source>
        <dbReference type="ARBA" id="ARBA00022448"/>
    </source>
</evidence>
<dbReference type="InterPro" id="IPR018389">
    <property type="entry name" value="DctP_fam"/>
</dbReference>
<dbReference type="Pfam" id="PF03480">
    <property type="entry name" value="DctP"/>
    <property type="match status" value="1"/>
</dbReference>
<evidence type="ECO:0000256" key="6">
    <source>
        <dbReference type="SAM" id="SignalP"/>
    </source>
</evidence>
<dbReference type="PROSITE" id="PS51318">
    <property type="entry name" value="TAT"/>
    <property type="match status" value="1"/>
</dbReference>
<dbReference type="InterPro" id="IPR004682">
    <property type="entry name" value="TRAP_DctP"/>
</dbReference>
<dbReference type="NCBIfam" id="NF037995">
    <property type="entry name" value="TRAP_S1"/>
    <property type="match status" value="1"/>
</dbReference>
<keyword evidence="5" id="KW-0574">Periplasm</keyword>
<feature type="chain" id="PRO_5022089799" evidence="6">
    <location>
        <begin position="50"/>
        <end position="349"/>
    </location>
</feature>
<evidence type="ECO:0000313" key="7">
    <source>
        <dbReference type="EMBL" id="TRD22010.1"/>
    </source>
</evidence>
<dbReference type="CDD" id="cd13603">
    <property type="entry name" value="PBP2_TRAP_Siap_TeaA_like"/>
    <property type="match status" value="1"/>
</dbReference>
<keyword evidence="4 6" id="KW-0732">Signal</keyword>
<feature type="signal peptide" evidence="6">
    <location>
        <begin position="1"/>
        <end position="49"/>
    </location>
</feature>
<dbReference type="NCBIfam" id="TIGR00787">
    <property type="entry name" value="dctP"/>
    <property type="match status" value="1"/>
</dbReference>
<sequence length="349" mass="37751">MTAAPITVPLAVQNRRHKGRKTMMNRRTLLSTAGALALVAGGLAGPALAADTTIRVASVTGPTHHHNVSLRWFADQIAAADVGLKIEVLDGAQLGGERDYIEGMMLGSIQMAQVSTAPLSGFIPQFDLFSLPYLIRDTDHFKNVVNGPVGEEFSALAEERGIKILAWFDNGYRNVFNKVRPINTPDDLDGLKIRVMESPLMVNTVNAMGGSATPMSYSELYTALEQGVLDGGENAAGNVLNDKFYEVSGYYSLTQHFRPPGVVAISMATWNGLDEAQQAAITEQAAALQEYEIELTGQVGAEALEELKAKGMEINEADVASFRDRMGPVYEDFKEKNGAELLEAVQNTE</sequence>
<keyword evidence="8" id="KW-1185">Reference proteome</keyword>
<dbReference type="Gene3D" id="3.40.190.170">
    <property type="entry name" value="Bacterial extracellular solute-binding protein, family 7"/>
    <property type="match status" value="1"/>
</dbReference>
<dbReference type="PANTHER" id="PTHR33376">
    <property type="match status" value="1"/>
</dbReference>
<dbReference type="Proteomes" id="UP000318590">
    <property type="component" value="Unassembled WGS sequence"/>
</dbReference>